<dbReference type="Pfam" id="PF09754">
    <property type="entry name" value="PAC2"/>
    <property type="match status" value="1"/>
</dbReference>
<dbReference type="InterPro" id="IPR038389">
    <property type="entry name" value="PSMG2_sf"/>
</dbReference>
<name>A0A852SRP0_9MICO</name>
<reference evidence="1 2" key="1">
    <citation type="submission" date="2020-07" db="EMBL/GenBank/DDBJ databases">
        <title>Sequencing the genomes of 1000 actinobacteria strains.</title>
        <authorList>
            <person name="Klenk H.-P."/>
        </authorList>
    </citation>
    <scope>NUCLEOTIDE SEQUENCE [LARGE SCALE GENOMIC DNA]</scope>
    <source>
        <strain evidence="1 2">DSM 26474</strain>
    </source>
</reference>
<organism evidence="1 2">
    <name type="scientific">Herbiconiux flava</name>
    <dbReference type="NCBI Taxonomy" id="881268"/>
    <lineage>
        <taxon>Bacteria</taxon>
        <taxon>Bacillati</taxon>
        <taxon>Actinomycetota</taxon>
        <taxon>Actinomycetes</taxon>
        <taxon>Micrococcales</taxon>
        <taxon>Microbacteriaceae</taxon>
        <taxon>Herbiconiux</taxon>
    </lineage>
</organism>
<gene>
    <name evidence="1" type="ORF">BJ984_002694</name>
</gene>
<dbReference type="InterPro" id="IPR019151">
    <property type="entry name" value="Proteasome_assmbl_chaperone_2"/>
</dbReference>
<dbReference type="AlphaFoldDB" id="A0A852SRP0"/>
<protein>
    <recommendedName>
        <fullName evidence="3">PAC2 family protein</fullName>
    </recommendedName>
</protein>
<sequence length="308" mass="34090">MENPSGLYDVVAEPGLVPDGLQLVAALSGFTDAGGAVAQFGEYLLDTLESTVVAEFDPDILLDYRARRPIITFDQDHISDYQPQALRLHLMTDEIGQRFLFLNGFEPDFQWERFSAAVIELVQRFSVSTTTWVHAIPMPVPHTRPVRVTVSGNRSELIDALSVWKPTTQAPANALHLVEYRLQELGHPIAGFVLLVPHYLADTEYPTAALVAVESVSAATSLIFPTDRLREEGRVFVGKIDEQVQSNTELARLVSTLEERHDTYMEGNGTRSPLTDVDGELPSADEIADELERFLAGNRLGDDDTRSA</sequence>
<dbReference type="InterPro" id="IPR008492">
    <property type="entry name" value="Rv2714-like"/>
</dbReference>
<dbReference type="PIRSF" id="PIRSF028754">
    <property type="entry name" value="UCP028754"/>
    <property type="match status" value="1"/>
</dbReference>
<dbReference type="EMBL" id="JACCBM010000001">
    <property type="protein sequence ID" value="NYD71536.1"/>
    <property type="molecule type" value="Genomic_DNA"/>
</dbReference>
<dbReference type="Gene3D" id="3.40.50.10900">
    <property type="entry name" value="PAC-like subunit"/>
    <property type="match status" value="1"/>
</dbReference>
<dbReference type="Gene3D" id="1.10.287.100">
    <property type="match status" value="1"/>
</dbReference>
<dbReference type="Proteomes" id="UP000549913">
    <property type="component" value="Unassembled WGS sequence"/>
</dbReference>
<dbReference type="SUPFAM" id="SSF159659">
    <property type="entry name" value="Cgl1923-like"/>
    <property type="match status" value="1"/>
</dbReference>
<evidence type="ECO:0008006" key="3">
    <source>
        <dbReference type="Google" id="ProtNLM"/>
    </source>
</evidence>
<proteinExistence type="predicted"/>
<comment type="caution">
    <text evidence="1">The sequence shown here is derived from an EMBL/GenBank/DDBJ whole genome shotgun (WGS) entry which is preliminary data.</text>
</comment>
<dbReference type="RefSeq" id="WP_179548466.1">
    <property type="nucleotide sequence ID" value="NZ_BSEW01000002.1"/>
</dbReference>
<evidence type="ECO:0000313" key="1">
    <source>
        <dbReference type="EMBL" id="NYD71536.1"/>
    </source>
</evidence>
<accession>A0A852SRP0</accession>
<keyword evidence="2" id="KW-1185">Reference proteome</keyword>
<evidence type="ECO:0000313" key="2">
    <source>
        <dbReference type="Proteomes" id="UP000549913"/>
    </source>
</evidence>